<proteinExistence type="predicted"/>
<feature type="compositionally biased region" description="Low complexity" evidence="1">
    <location>
        <begin position="84"/>
        <end position="99"/>
    </location>
</feature>
<feature type="compositionally biased region" description="Basic and acidic residues" evidence="1">
    <location>
        <begin position="124"/>
        <end position="138"/>
    </location>
</feature>
<reference evidence="3" key="1">
    <citation type="submission" date="2025-08" db="UniProtKB">
        <authorList>
            <consortium name="RefSeq"/>
        </authorList>
    </citation>
    <scope>IDENTIFICATION</scope>
    <source>
        <tissue evidence="3">Liver</tissue>
    </source>
</reference>
<sequence length="260" mass="26304">MPEKKVDSHWGERRPGNPASSRGGSVDLGRGLRAGPEDTQGPEARPPFPSESPALKEHTNTRPRAVRDGPAAARLGAGEPPPGRFASSSSPRAAWRAAAGLGCCGDRGRAAAEHSRPPAAGPRGGERRGGRAGGRKEAEEEEEEEEAAARAGRRAGGGPGEGTSGICGRRAAAGSRRGPKSDRVTAGAGGAAAASDPPPGGAQPRPGPAPFPPRAASPPPPPPLPPPPPPRERSPAHPAPAAEPGSRPGAREGPRRQRLN</sequence>
<evidence type="ECO:0000313" key="2">
    <source>
        <dbReference type="Proteomes" id="UP000886700"/>
    </source>
</evidence>
<protein>
    <submittedName>
        <fullName evidence="3">WAS/WASL-interacting protein family member 3-like</fullName>
    </submittedName>
</protein>
<keyword evidence="2" id="KW-1185">Reference proteome</keyword>
<feature type="region of interest" description="Disordered" evidence="1">
    <location>
        <begin position="1"/>
        <end position="260"/>
    </location>
</feature>
<evidence type="ECO:0000313" key="3">
    <source>
        <dbReference type="RefSeq" id="XP_040593024.1"/>
    </source>
</evidence>
<feature type="compositionally biased region" description="Basic and acidic residues" evidence="1">
    <location>
        <begin position="106"/>
        <end position="116"/>
    </location>
</feature>
<feature type="compositionally biased region" description="Gly residues" evidence="1">
    <location>
        <begin position="154"/>
        <end position="165"/>
    </location>
</feature>
<dbReference type="GeneID" id="121136550"/>
<accession>A0ABM2WQL2</accession>
<dbReference type="RefSeq" id="XP_040593024.1">
    <property type="nucleotide sequence ID" value="XM_040737090.1"/>
</dbReference>
<feature type="compositionally biased region" description="Basic and acidic residues" evidence="1">
    <location>
        <begin position="1"/>
        <end position="15"/>
    </location>
</feature>
<organism evidence="2 3">
    <name type="scientific">Mesocricetus auratus</name>
    <name type="common">Golden hamster</name>
    <dbReference type="NCBI Taxonomy" id="10036"/>
    <lineage>
        <taxon>Eukaryota</taxon>
        <taxon>Metazoa</taxon>
        <taxon>Chordata</taxon>
        <taxon>Craniata</taxon>
        <taxon>Vertebrata</taxon>
        <taxon>Euteleostomi</taxon>
        <taxon>Mammalia</taxon>
        <taxon>Eutheria</taxon>
        <taxon>Euarchontoglires</taxon>
        <taxon>Glires</taxon>
        <taxon>Rodentia</taxon>
        <taxon>Myomorpha</taxon>
        <taxon>Muroidea</taxon>
        <taxon>Cricetidae</taxon>
        <taxon>Cricetinae</taxon>
        <taxon>Mesocricetus</taxon>
    </lineage>
</organism>
<name>A0ABM2WQL2_MESAU</name>
<dbReference type="Proteomes" id="UP000886700">
    <property type="component" value="Unplaced"/>
</dbReference>
<feature type="compositionally biased region" description="Pro residues" evidence="1">
    <location>
        <begin position="196"/>
        <end position="229"/>
    </location>
</feature>
<evidence type="ECO:0000256" key="1">
    <source>
        <dbReference type="SAM" id="MobiDB-lite"/>
    </source>
</evidence>
<gene>
    <name evidence="3" type="primary">LOC121136550</name>
</gene>
<feature type="compositionally biased region" description="Basic and acidic residues" evidence="1">
    <location>
        <begin position="249"/>
        <end position="260"/>
    </location>
</feature>